<dbReference type="PANTHER" id="PTHR42951">
    <property type="entry name" value="METALLO-BETA-LACTAMASE DOMAIN-CONTAINING"/>
    <property type="match status" value="1"/>
</dbReference>
<evidence type="ECO:0000259" key="1">
    <source>
        <dbReference type="SMART" id="SM00849"/>
    </source>
</evidence>
<dbReference type="SMART" id="SM00849">
    <property type="entry name" value="Lactamase_B"/>
    <property type="match status" value="1"/>
</dbReference>
<dbReference type="SUPFAM" id="SSF56281">
    <property type="entry name" value="Metallo-hydrolase/oxidoreductase"/>
    <property type="match status" value="1"/>
</dbReference>
<proteinExistence type="predicted"/>
<dbReference type="InterPro" id="IPR037482">
    <property type="entry name" value="ST1585_MBL-fold"/>
</dbReference>
<reference evidence="2 3" key="1">
    <citation type="submission" date="2015-08" db="EMBL/GenBank/DDBJ databases">
        <authorList>
            <person name="Babu N.S."/>
            <person name="Beckwith C.J."/>
            <person name="Beseler K.G."/>
            <person name="Brison A."/>
            <person name="Carone J.V."/>
            <person name="Caskin T.P."/>
            <person name="Diamond M."/>
            <person name="Durham M.E."/>
            <person name="Foxe J.M."/>
            <person name="Go M."/>
            <person name="Henderson B.A."/>
            <person name="Jones I.B."/>
            <person name="McGettigan J.A."/>
            <person name="Micheletti S.J."/>
            <person name="Nasrallah M.E."/>
            <person name="Ortiz D."/>
            <person name="Piller C.R."/>
            <person name="Privatt S.R."/>
            <person name="Schneider S.L."/>
            <person name="Sharp S."/>
            <person name="Smith T.C."/>
            <person name="Stanton J.D."/>
            <person name="Ullery H.E."/>
            <person name="Wilson R.J."/>
            <person name="Serrano M.G."/>
            <person name="Buck G."/>
            <person name="Lee V."/>
            <person name="Wang Y."/>
            <person name="Carvalho R."/>
            <person name="Voegtly L."/>
            <person name="Shi R."/>
            <person name="Duckworth R."/>
            <person name="Johnson A."/>
            <person name="Loviza R."/>
            <person name="Walstead R."/>
            <person name="Shah Z."/>
            <person name="Kiflezghi M."/>
            <person name="Wade K."/>
            <person name="Ball S.L."/>
            <person name="Bradley K.W."/>
            <person name="Asai D.J."/>
            <person name="Bowman C.A."/>
            <person name="Russell D.A."/>
            <person name="Pope W.H."/>
            <person name="Jacobs-Sera D."/>
            <person name="Hendrix R.W."/>
            <person name="Hatfull G.F."/>
        </authorList>
    </citation>
    <scope>NUCLEOTIDE SEQUENCE [LARGE SCALE GENOMIC DNA]</scope>
    <source>
        <strain evidence="2 3">DSM 27710</strain>
    </source>
</reference>
<dbReference type="EMBL" id="CP012332">
    <property type="protein sequence ID" value="AKU93174.1"/>
    <property type="molecule type" value="Genomic_DNA"/>
</dbReference>
<dbReference type="Gene3D" id="3.60.15.10">
    <property type="entry name" value="Ribonuclease Z/Hydroxyacylglutathione hydrolase-like"/>
    <property type="match status" value="1"/>
</dbReference>
<gene>
    <name evidence="2" type="ORF">AKJ08_3561</name>
</gene>
<organism evidence="2 3">
    <name type="scientific">Vulgatibacter incomptus</name>
    <dbReference type="NCBI Taxonomy" id="1391653"/>
    <lineage>
        <taxon>Bacteria</taxon>
        <taxon>Pseudomonadati</taxon>
        <taxon>Myxococcota</taxon>
        <taxon>Myxococcia</taxon>
        <taxon>Myxococcales</taxon>
        <taxon>Cystobacterineae</taxon>
        <taxon>Vulgatibacteraceae</taxon>
        <taxon>Vulgatibacter</taxon>
    </lineage>
</organism>
<name>A0A0K1PJ94_9BACT</name>
<dbReference type="InterPro" id="IPR001279">
    <property type="entry name" value="Metallo-B-lactamas"/>
</dbReference>
<dbReference type="InterPro" id="IPR036866">
    <property type="entry name" value="RibonucZ/Hydroxyglut_hydro"/>
</dbReference>
<keyword evidence="3" id="KW-1185">Reference proteome</keyword>
<dbReference type="PATRIC" id="fig|1391653.3.peg.3718"/>
<protein>
    <submittedName>
        <fullName evidence="2">Beta-lactamase related protein</fullName>
    </submittedName>
</protein>
<dbReference type="OrthoDB" id="5443440at2"/>
<dbReference type="Pfam" id="PF00753">
    <property type="entry name" value="Lactamase_B"/>
    <property type="match status" value="1"/>
</dbReference>
<dbReference type="STRING" id="1391653.AKJ08_3561"/>
<feature type="domain" description="Metallo-beta-lactamase" evidence="1">
    <location>
        <begin position="18"/>
        <end position="222"/>
    </location>
</feature>
<dbReference type="InterPro" id="IPR050855">
    <property type="entry name" value="NDM-1-like"/>
</dbReference>
<dbReference type="AlphaFoldDB" id="A0A0K1PJ94"/>
<evidence type="ECO:0000313" key="2">
    <source>
        <dbReference type="EMBL" id="AKU93174.1"/>
    </source>
</evidence>
<dbReference type="Proteomes" id="UP000055590">
    <property type="component" value="Chromosome"/>
</dbReference>
<dbReference type="KEGG" id="vin:AKJ08_3561"/>
<dbReference type="RefSeq" id="WP_050727235.1">
    <property type="nucleotide sequence ID" value="NZ_CP012332.1"/>
</dbReference>
<accession>A0A0K1PJ94</accession>
<dbReference type="CDD" id="cd07726">
    <property type="entry name" value="ST1585-like_MBL-fold"/>
    <property type="match status" value="1"/>
</dbReference>
<dbReference type="PANTHER" id="PTHR42951:SF22">
    <property type="entry name" value="METALLO BETA-LACTAMASE SUPERFAMILY LIPOPROTEIN"/>
    <property type="match status" value="1"/>
</dbReference>
<sequence length="309" mass="34209">MTSPRLVTVDADYLMPEFAACYLRVQGGEAAFIETNTAYTVPRLMDALRKEGLRPEQVRWVIVTHAHLDHAGGASALLAECPQATLVAHPRAARHLVDPSKLVASARAVYGDAEFDKLYGEIAPISAERVRTPEDGDTLPLGDATLHFLHTRGHANHHFVVHDPARETVFTGDTFGLAYPRLQRAGRFVFASTSPTDFDAEQARLSVDRIIGLGTPTACLTHFGEIDELAVAARQLHRWIDRSEDLMEQAASLEPERRESFLFGELSRAMEEETDAVGLVLDERDRSQLEMDVRLNAQGLAFALSRKAR</sequence>
<evidence type="ECO:0000313" key="3">
    <source>
        <dbReference type="Proteomes" id="UP000055590"/>
    </source>
</evidence>